<gene>
    <name evidence="7" type="ORF">CHCC16736_2699</name>
</gene>
<dbReference type="EMBL" id="NILC01000023">
    <property type="protein sequence ID" value="TWL27378.1"/>
    <property type="molecule type" value="Genomic_DNA"/>
</dbReference>
<evidence type="ECO:0000256" key="3">
    <source>
        <dbReference type="ARBA" id="ARBA00023027"/>
    </source>
</evidence>
<evidence type="ECO:0000256" key="4">
    <source>
        <dbReference type="PROSITE-ProRule" id="PRU10007"/>
    </source>
</evidence>
<evidence type="ECO:0000256" key="1">
    <source>
        <dbReference type="ARBA" id="ARBA00009986"/>
    </source>
</evidence>
<dbReference type="CDD" id="cd07093">
    <property type="entry name" value="ALDH_F8_HMSADH"/>
    <property type="match status" value="1"/>
</dbReference>
<dbReference type="PANTHER" id="PTHR43720">
    <property type="entry name" value="2-AMINOMUCONIC SEMIALDEHYDE DEHYDROGENASE"/>
    <property type="match status" value="1"/>
</dbReference>
<dbReference type="AlphaFoldDB" id="A0A8B5YB76"/>
<dbReference type="InterPro" id="IPR016163">
    <property type="entry name" value="Ald_DH_C"/>
</dbReference>
<protein>
    <submittedName>
        <fullName evidence="7">2-aminomuconic 6-semialdehyde dehydrogenase</fullName>
    </submittedName>
</protein>
<dbReference type="SUPFAM" id="SSF53720">
    <property type="entry name" value="ALDH-like"/>
    <property type="match status" value="1"/>
</dbReference>
<dbReference type="InterPro" id="IPR016162">
    <property type="entry name" value="Ald_DH_N"/>
</dbReference>
<evidence type="ECO:0000259" key="6">
    <source>
        <dbReference type="Pfam" id="PF00171"/>
    </source>
</evidence>
<organism evidence="7 8">
    <name type="scientific">Bacillus licheniformis</name>
    <dbReference type="NCBI Taxonomy" id="1402"/>
    <lineage>
        <taxon>Bacteria</taxon>
        <taxon>Bacillati</taxon>
        <taxon>Bacillota</taxon>
        <taxon>Bacilli</taxon>
        <taxon>Bacillales</taxon>
        <taxon>Bacillaceae</taxon>
        <taxon>Bacillus</taxon>
    </lineage>
</organism>
<feature type="active site" evidence="4">
    <location>
        <position position="265"/>
    </location>
</feature>
<dbReference type="GO" id="GO:0016620">
    <property type="term" value="F:oxidoreductase activity, acting on the aldehyde or oxo group of donors, NAD or NADP as acceptor"/>
    <property type="evidence" value="ECO:0007669"/>
    <property type="project" value="InterPro"/>
</dbReference>
<reference evidence="7 8" key="1">
    <citation type="submission" date="2019-06" db="EMBL/GenBank/DDBJ databases">
        <title>Genome sequence analysis of &gt;100 Bacillus licheniformis strains suggests intrinsic resistance to this species.</title>
        <authorList>
            <person name="Wels M."/>
            <person name="Siezen R.J."/>
            <person name="Johansen E."/>
            <person name="Stuer-Lauridsen B."/>
            <person name="Bjerre K."/>
            <person name="Nielsen B.K.K."/>
        </authorList>
    </citation>
    <scope>NUCLEOTIDE SEQUENCE [LARGE SCALE GENOMIC DNA]</scope>
    <source>
        <strain evidence="7 8">BAC-16736</strain>
    </source>
</reference>
<keyword evidence="3" id="KW-0520">NAD</keyword>
<dbReference type="PROSITE" id="PS00687">
    <property type="entry name" value="ALDEHYDE_DEHYDR_GLU"/>
    <property type="match status" value="1"/>
</dbReference>
<comment type="caution">
    <text evidence="7">The sequence shown here is derived from an EMBL/GenBank/DDBJ whole genome shotgun (WGS) entry which is preliminary data.</text>
</comment>
<comment type="similarity">
    <text evidence="1 5">Belongs to the aldehyde dehydrogenase family.</text>
</comment>
<dbReference type="Gene3D" id="3.40.605.10">
    <property type="entry name" value="Aldehyde Dehydrogenase, Chain A, domain 1"/>
    <property type="match status" value="1"/>
</dbReference>
<sequence length="494" mass="54181">MQNMNVQTPSEKLVKPFDCQHYINGRYFPSEKGSTFDNINPATQEIIGSVAEGGKKEVDLAVAAARRALNGRWKNMTADERIRIIRKVGDIILERKDELARLETLDTGKPLSLSSTLDIPRAAFNFHFFADFMRGAGTEAYQTDDLAINYAIHRPVGVVGLINPWNLPLLLLTWKLAPCLAAGNTAVIKPAELTPMTATLLGEICHDAGMPDGVVNIVHGFGPDSAGAALSEHPDVDAISFTGETTTGKVIMEAASKTLKKLSFELGGKNPNIIFADADMDEAVSTSLKSSFVNQGEVCMSGSRIYVEREAYDEFLNKFVEKTKKLKVGDPFDPDTNIGALISSEHTERVMNYIELAKREGGNILTGGKRPEGQESGCFLEPTIITGLSRNSRLIKEEIFGPVVTVIPFDDEEEVIAQANDTHYGLSATLWTNDLRRAHRVAGQIESGMVWVNSWFLRDLRTPFGGMKQSGLGREGGIHSLEFFSELTNICIKL</sequence>
<feature type="domain" description="Aldehyde dehydrogenase" evidence="6">
    <location>
        <begin position="30"/>
        <end position="489"/>
    </location>
</feature>
<dbReference type="Gene3D" id="3.40.309.10">
    <property type="entry name" value="Aldehyde Dehydrogenase, Chain A, domain 2"/>
    <property type="match status" value="1"/>
</dbReference>
<accession>A0A8B5YB76</accession>
<dbReference type="FunFam" id="3.40.605.10:FF:000007">
    <property type="entry name" value="NAD/NADP-dependent betaine aldehyde dehydrogenase"/>
    <property type="match status" value="1"/>
</dbReference>
<evidence type="ECO:0000256" key="5">
    <source>
        <dbReference type="RuleBase" id="RU003345"/>
    </source>
</evidence>
<dbReference type="Proteomes" id="UP000435910">
    <property type="component" value="Unassembled WGS sequence"/>
</dbReference>
<evidence type="ECO:0000313" key="8">
    <source>
        <dbReference type="Proteomes" id="UP000435910"/>
    </source>
</evidence>
<dbReference type="InterPro" id="IPR015590">
    <property type="entry name" value="Aldehyde_DH_dom"/>
</dbReference>
<dbReference type="InterPro" id="IPR029510">
    <property type="entry name" value="Ald_DH_CS_GLU"/>
</dbReference>
<proteinExistence type="inferred from homology"/>
<dbReference type="PANTHER" id="PTHR43720:SF2">
    <property type="entry name" value="2-AMINOMUCONIC SEMIALDEHYDE DEHYDROGENASE"/>
    <property type="match status" value="1"/>
</dbReference>
<dbReference type="Pfam" id="PF00171">
    <property type="entry name" value="Aldedh"/>
    <property type="match status" value="1"/>
</dbReference>
<name>A0A8B5YB76_BACLI</name>
<evidence type="ECO:0000256" key="2">
    <source>
        <dbReference type="ARBA" id="ARBA00023002"/>
    </source>
</evidence>
<evidence type="ECO:0000313" key="7">
    <source>
        <dbReference type="EMBL" id="TWL27378.1"/>
    </source>
</evidence>
<dbReference type="FunFam" id="3.40.309.10:FF:000012">
    <property type="entry name" value="Betaine aldehyde dehydrogenase"/>
    <property type="match status" value="1"/>
</dbReference>
<dbReference type="InterPro" id="IPR016161">
    <property type="entry name" value="Ald_DH/histidinol_DH"/>
</dbReference>
<keyword evidence="2 5" id="KW-0560">Oxidoreductase</keyword>